<protein>
    <submittedName>
        <fullName evidence="2">Uncharacterized protein</fullName>
    </submittedName>
</protein>
<dbReference type="Proteomes" id="UP001412067">
    <property type="component" value="Unassembled WGS sequence"/>
</dbReference>
<sequence length="116" mass="12736">MNLRQFPHPPHPPPSTHSPYISVTPSPSDSHHLPHPHPLLFSPSPALEAPLEAPRQSYKHSSSRSPSSTPHTPAPCTQKTQPPPTPSRCLIARRVRKREADFASCGFHELGGQQLP</sequence>
<keyword evidence="3" id="KW-1185">Reference proteome</keyword>
<dbReference type="EMBL" id="JBBWWR010000010">
    <property type="protein sequence ID" value="KAK8960705.1"/>
    <property type="molecule type" value="Genomic_DNA"/>
</dbReference>
<feature type="compositionally biased region" description="Low complexity" evidence="1">
    <location>
        <begin position="38"/>
        <end position="56"/>
    </location>
</feature>
<evidence type="ECO:0000313" key="2">
    <source>
        <dbReference type="EMBL" id="KAK8960705.1"/>
    </source>
</evidence>
<evidence type="ECO:0000313" key="3">
    <source>
        <dbReference type="Proteomes" id="UP001412067"/>
    </source>
</evidence>
<feature type="compositionally biased region" description="Pro residues" evidence="1">
    <location>
        <begin position="7"/>
        <end position="16"/>
    </location>
</feature>
<organism evidence="2 3">
    <name type="scientific">Platanthera guangdongensis</name>
    <dbReference type="NCBI Taxonomy" id="2320717"/>
    <lineage>
        <taxon>Eukaryota</taxon>
        <taxon>Viridiplantae</taxon>
        <taxon>Streptophyta</taxon>
        <taxon>Embryophyta</taxon>
        <taxon>Tracheophyta</taxon>
        <taxon>Spermatophyta</taxon>
        <taxon>Magnoliopsida</taxon>
        <taxon>Liliopsida</taxon>
        <taxon>Asparagales</taxon>
        <taxon>Orchidaceae</taxon>
        <taxon>Orchidoideae</taxon>
        <taxon>Orchideae</taxon>
        <taxon>Orchidinae</taxon>
        <taxon>Platanthera</taxon>
    </lineage>
</organism>
<proteinExistence type="predicted"/>
<feature type="compositionally biased region" description="Low complexity" evidence="1">
    <location>
        <begin position="63"/>
        <end position="80"/>
    </location>
</feature>
<name>A0ABR2M9V1_9ASPA</name>
<feature type="region of interest" description="Disordered" evidence="1">
    <location>
        <begin position="1"/>
        <end position="88"/>
    </location>
</feature>
<comment type="caution">
    <text evidence="2">The sequence shown here is derived from an EMBL/GenBank/DDBJ whole genome shotgun (WGS) entry which is preliminary data.</text>
</comment>
<gene>
    <name evidence="2" type="ORF">KSP40_PGU004570</name>
</gene>
<evidence type="ECO:0000256" key="1">
    <source>
        <dbReference type="SAM" id="MobiDB-lite"/>
    </source>
</evidence>
<reference evidence="2 3" key="1">
    <citation type="journal article" date="2022" name="Nat. Plants">
        <title>Genomes of leafy and leafless Platanthera orchids illuminate the evolution of mycoheterotrophy.</title>
        <authorList>
            <person name="Li M.H."/>
            <person name="Liu K.W."/>
            <person name="Li Z."/>
            <person name="Lu H.C."/>
            <person name="Ye Q.L."/>
            <person name="Zhang D."/>
            <person name="Wang J.Y."/>
            <person name="Li Y.F."/>
            <person name="Zhong Z.M."/>
            <person name="Liu X."/>
            <person name="Yu X."/>
            <person name="Liu D.K."/>
            <person name="Tu X.D."/>
            <person name="Liu B."/>
            <person name="Hao Y."/>
            <person name="Liao X.Y."/>
            <person name="Jiang Y.T."/>
            <person name="Sun W.H."/>
            <person name="Chen J."/>
            <person name="Chen Y.Q."/>
            <person name="Ai Y."/>
            <person name="Zhai J.W."/>
            <person name="Wu S.S."/>
            <person name="Zhou Z."/>
            <person name="Hsiao Y.Y."/>
            <person name="Wu W.L."/>
            <person name="Chen Y.Y."/>
            <person name="Lin Y.F."/>
            <person name="Hsu J.L."/>
            <person name="Li C.Y."/>
            <person name="Wang Z.W."/>
            <person name="Zhao X."/>
            <person name="Zhong W.Y."/>
            <person name="Ma X.K."/>
            <person name="Ma L."/>
            <person name="Huang J."/>
            <person name="Chen G.Z."/>
            <person name="Huang M.Z."/>
            <person name="Huang L."/>
            <person name="Peng D.H."/>
            <person name="Luo Y.B."/>
            <person name="Zou S.Q."/>
            <person name="Chen S.P."/>
            <person name="Lan S."/>
            <person name="Tsai W.C."/>
            <person name="Van de Peer Y."/>
            <person name="Liu Z.J."/>
        </authorList>
    </citation>
    <scope>NUCLEOTIDE SEQUENCE [LARGE SCALE GENOMIC DNA]</scope>
    <source>
        <strain evidence="2">Lor288</strain>
    </source>
</reference>
<accession>A0ABR2M9V1</accession>